<dbReference type="PROSITE" id="PS50005">
    <property type="entry name" value="TPR"/>
    <property type="match status" value="2"/>
</dbReference>
<dbReference type="SMART" id="SM00028">
    <property type="entry name" value="TPR"/>
    <property type="match status" value="5"/>
</dbReference>
<gene>
    <name evidence="5" type="ORF">F6J89_27095</name>
</gene>
<feature type="repeat" description="TPR" evidence="3">
    <location>
        <begin position="298"/>
        <end position="331"/>
    </location>
</feature>
<evidence type="ECO:0000256" key="3">
    <source>
        <dbReference type="PROSITE-ProRule" id="PRU00339"/>
    </source>
</evidence>
<dbReference type="SUPFAM" id="SSF48452">
    <property type="entry name" value="TPR-like"/>
    <property type="match status" value="1"/>
</dbReference>
<feature type="compositionally biased region" description="Low complexity" evidence="4">
    <location>
        <begin position="207"/>
        <end position="229"/>
    </location>
</feature>
<dbReference type="InterPro" id="IPR051685">
    <property type="entry name" value="Ycf3/AcsC/BcsC/TPR_MFPF"/>
</dbReference>
<reference evidence="5" key="1">
    <citation type="submission" date="2019-11" db="EMBL/GenBank/DDBJ databases">
        <title>Genomic insights into an expanded diversity of filamentous marine cyanobacteria reveals the extraordinary biosynthetic potential of Moorea and Okeania.</title>
        <authorList>
            <person name="Ferreira Leao T."/>
            <person name="Wang M."/>
            <person name="Moss N."/>
            <person name="Da Silva R."/>
            <person name="Sanders J."/>
            <person name="Nurk S."/>
            <person name="Gurevich A."/>
            <person name="Humphrey G."/>
            <person name="Reher R."/>
            <person name="Zhu Q."/>
            <person name="Belda-Ferre P."/>
            <person name="Glukhov E."/>
            <person name="Rex R."/>
            <person name="Dorrestein P.C."/>
            <person name="Knight R."/>
            <person name="Pevzner P."/>
            <person name="Gerwick W.H."/>
            <person name="Gerwick L."/>
        </authorList>
    </citation>
    <scope>NUCLEOTIDE SEQUENCE</scope>
    <source>
        <strain evidence="5">SIO1C4</strain>
    </source>
</reference>
<accession>A0A6B3NPM6</accession>
<dbReference type="PROSITE" id="PS50293">
    <property type="entry name" value="TPR_REGION"/>
    <property type="match status" value="2"/>
</dbReference>
<keyword evidence="2 3" id="KW-0802">TPR repeat</keyword>
<feature type="repeat" description="TPR" evidence="3">
    <location>
        <begin position="368"/>
        <end position="401"/>
    </location>
</feature>
<comment type="caution">
    <text evidence="5">The sequence shown here is derived from an EMBL/GenBank/DDBJ whole genome shotgun (WGS) entry which is preliminary data.</text>
</comment>
<feature type="non-terminal residue" evidence="5">
    <location>
        <position position="1"/>
    </location>
</feature>
<protein>
    <submittedName>
        <fullName evidence="5">Tetratricopeptide repeat protein</fullName>
    </submittedName>
</protein>
<feature type="compositionally biased region" description="Pro residues" evidence="4">
    <location>
        <begin position="185"/>
        <end position="194"/>
    </location>
</feature>
<organism evidence="5">
    <name type="scientific">Symploca sp. SIO1C4</name>
    <dbReference type="NCBI Taxonomy" id="2607765"/>
    <lineage>
        <taxon>Bacteria</taxon>
        <taxon>Bacillati</taxon>
        <taxon>Cyanobacteriota</taxon>
        <taxon>Cyanophyceae</taxon>
        <taxon>Coleofasciculales</taxon>
        <taxon>Coleofasciculaceae</taxon>
        <taxon>Symploca</taxon>
    </lineage>
</organism>
<dbReference type="PANTHER" id="PTHR44943">
    <property type="entry name" value="CELLULOSE SYNTHASE OPERON PROTEIN C"/>
    <property type="match status" value="1"/>
</dbReference>
<evidence type="ECO:0000256" key="4">
    <source>
        <dbReference type="SAM" id="MobiDB-lite"/>
    </source>
</evidence>
<dbReference type="InterPro" id="IPR019734">
    <property type="entry name" value="TPR_rpt"/>
</dbReference>
<evidence type="ECO:0000256" key="1">
    <source>
        <dbReference type="ARBA" id="ARBA00022737"/>
    </source>
</evidence>
<keyword evidence="1" id="KW-0677">Repeat</keyword>
<dbReference type="InterPro" id="IPR011990">
    <property type="entry name" value="TPR-like_helical_dom_sf"/>
</dbReference>
<sequence>LWSSVQQLQPLPQAATVFLGKAKPGMDQTVKQPLTDSEAELAYTQPIGSKRATQHSSESVAPTPAPSLTKKRLLIPGLVIASLAAMGGSFFTARTFQANQSTGQNTSESGVVSEIRTANIHQNTSDESAKPSNNNSESESTTNHSPQRSVLPSPVSKDNSEQSSPAPKALPSPTNISKASSAPTPTSPKPPAPAPTVEQSPAPIPTAPTSVTSASTSSPPSADSPTQPTAAELLEKARSKREKDKNFEAVKLYEQVIAIDSQLAEAHWGRCYSLNKLQQPQEAIASCNQALAINSSYAEALWSKGNSLDQQKRYSDAIMLYEQAIEIKPDFAEAWNNKGVSLYMLESPRVPEAIEAYKRAITLQPDFSNAWSNLGAALWSQGRFQEARAAVDKALDIDPNNKDAKSLRKQMH</sequence>
<evidence type="ECO:0000256" key="2">
    <source>
        <dbReference type="ARBA" id="ARBA00022803"/>
    </source>
</evidence>
<name>A0A6B3NPM6_9CYAN</name>
<dbReference type="EMBL" id="JAAHFQ010000742">
    <property type="protein sequence ID" value="NER31188.1"/>
    <property type="molecule type" value="Genomic_DNA"/>
</dbReference>
<evidence type="ECO:0000313" key="5">
    <source>
        <dbReference type="EMBL" id="NER31188.1"/>
    </source>
</evidence>
<dbReference type="AlphaFoldDB" id="A0A6B3NPM6"/>
<feature type="compositionally biased region" description="Low complexity" evidence="4">
    <location>
        <begin position="132"/>
        <end position="143"/>
    </location>
</feature>
<feature type="region of interest" description="Disordered" evidence="4">
    <location>
        <begin position="121"/>
        <end position="229"/>
    </location>
</feature>
<dbReference type="Pfam" id="PF13414">
    <property type="entry name" value="TPR_11"/>
    <property type="match status" value="1"/>
</dbReference>
<dbReference type="Gene3D" id="1.25.40.10">
    <property type="entry name" value="Tetratricopeptide repeat domain"/>
    <property type="match status" value="1"/>
</dbReference>
<dbReference type="PANTHER" id="PTHR44943:SF4">
    <property type="entry name" value="TPR REPEAT-CONTAINING PROTEIN MJ0798"/>
    <property type="match status" value="1"/>
</dbReference>
<dbReference type="Pfam" id="PF13432">
    <property type="entry name" value="TPR_16"/>
    <property type="match status" value="1"/>
</dbReference>
<proteinExistence type="predicted"/>